<proteinExistence type="predicted"/>
<accession>A0A369VXW2</accession>
<comment type="caution">
    <text evidence="1">The sequence shown here is derived from an EMBL/GenBank/DDBJ whole genome shotgun (WGS) entry which is preliminary data.</text>
</comment>
<dbReference type="OrthoDB" id="7562030at2"/>
<gene>
    <name evidence="1" type="ORF">DVW87_13855</name>
</gene>
<organism evidence="1 2">
    <name type="scientific">Sphingomonas aracearum</name>
    <dbReference type="NCBI Taxonomy" id="2283317"/>
    <lineage>
        <taxon>Bacteria</taxon>
        <taxon>Pseudomonadati</taxon>
        <taxon>Pseudomonadota</taxon>
        <taxon>Alphaproteobacteria</taxon>
        <taxon>Sphingomonadales</taxon>
        <taxon>Sphingomonadaceae</taxon>
        <taxon>Sphingomonas</taxon>
    </lineage>
</organism>
<dbReference type="RefSeq" id="WP_114688407.1">
    <property type="nucleotide sequence ID" value="NZ_QQNB01000003.1"/>
</dbReference>
<protein>
    <submittedName>
        <fullName evidence="1">Uncharacterized protein</fullName>
    </submittedName>
</protein>
<sequence length="164" mass="17450">MTLPRTPETFADAATRVAGHLGYKVAARIVRRSERLVYKWAHPSSTATPSIEQALALDVAFQSAGGEGAPFHDAYNFQLGIRVAEQTACQRELLQEITVATREAGEGLAAALVITQPNSTPREKHWAFVQVDEAHTAIGAVKARLAKFLPFGAGPDAGKAGGSQ</sequence>
<dbReference type="Proteomes" id="UP000253918">
    <property type="component" value="Unassembled WGS sequence"/>
</dbReference>
<keyword evidence="2" id="KW-1185">Reference proteome</keyword>
<reference evidence="1 2" key="1">
    <citation type="submission" date="2018-07" db="EMBL/GenBank/DDBJ databases">
        <title>a novel species of Sphingomonas isolated from the rhizosphere soil of Araceae plant.</title>
        <authorList>
            <person name="Zhiyong W."/>
            <person name="Qinglan Z."/>
            <person name="Zhiwei F."/>
            <person name="Ding X."/>
            <person name="Gejiao W."/>
            <person name="Shixue Z."/>
        </authorList>
    </citation>
    <scope>NUCLEOTIDE SEQUENCE [LARGE SCALE GENOMIC DNA]</scope>
    <source>
        <strain evidence="1 2">WZY 27</strain>
    </source>
</reference>
<dbReference type="AlphaFoldDB" id="A0A369VXW2"/>
<name>A0A369VXW2_9SPHN</name>
<dbReference type="EMBL" id="QQNB01000003">
    <property type="protein sequence ID" value="RDE04671.1"/>
    <property type="molecule type" value="Genomic_DNA"/>
</dbReference>
<evidence type="ECO:0000313" key="2">
    <source>
        <dbReference type="Proteomes" id="UP000253918"/>
    </source>
</evidence>
<evidence type="ECO:0000313" key="1">
    <source>
        <dbReference type="EMBL" id="RDE04671.1"/>
    </source>
</evidence>